<dbReference type="Gene3D" id="3.30.70.2450">
    <property type="match status" value="1"/>
</dbReference>
<reference evidence="3" key="1">
    <citation type="submission" date="2019-03" db="EMBL/GenBank/DDBJ databases">
        <title>Discovery of unique skeleton ansamycins by genome mining and heterologous expression of a silent ansamycin biosynthetic gene cluster.</title>
        <authorList>
            <person name="Liu S."/>
        </authorList>
    </citation>
    <scope>NUCLEOTIDE SEQUENCE</scope>
    <source>
        <strain evidence="3">A01</strain>
    </source>
</reference>
<dbReference type="PANTHER" id="PTHR43476:SF3">
    <property type="entry name" value="FAD-BINDING MONOOXYGENASE"/>
    <property type="match status" value="1"/>
</dbReference>
<dbReference type="SUPFAM" id="SSF51905">
    <property type="entry name" value="FAD/NAD(P)-binding domain"/>
    <property type="match status" value="1"/>
</dbReference>
<dbReference type="InterPro" id="IPR050631">
    <property type="entry name" value="PheA/TfdB_FAD_monoxygenase"/>
</dbReference>
<dbReference type="GO" id="GO:0008688">
    <property type="term" value="F:3-(3-hydroxyphenyl)propionate hydroxylase activity"/>
    <property type="evidence" value="ECO:0007669"/>
    <property type="project" value="TreeGrafter"/>
</dbReference>
<dbReference type="EMBL" id="MK599163">
    <property type="protein sequence ID" value="QES95468.1"/>
    <property type="molecule type" value="Genomic_DNA"/>
</dbReference>
<dbReference type="AlphaFoldDB" id="A0A5P2GIL5"/>
<dbReference type="Pfam" id="PF01494">
    <property type="entry name" value="FAD_binding_3"/>
    <property type="match status" value="1"/>
</dbReference>
<accession>A0A5P2GIL5</accession>
<proteinExistence type="predicted"/>
<dbReference type="InterPro" id="IPR002938">
    <property type="entry name" value="FAD-bd"/>
</dbReference>
<dbReference type="PANTHER" id="PTHR43476">
    <property type="entry name" value="3-(3-HYDROXY-PHENYL)PROPIONATE/3-HYDROXYCINNAMIC ACID HYDROXYLASE"/>
    <property type="match status" value="1"/>
</dbReference>
<name>A0A5P2GIL5_STRSO</name>
<sequence length="536" mass="58330">MAPDGRTGADRFDSDVVIVGYGPVGQVLAILLARQGWRVTVVERWENPYRLPRATSFDGETARTLVSLGLDPSFAGTAEPVDAYDWRNAAGATLLRLDFSAVGAHGYPDALHFQQPRLEDALRARAATFENLRVHRGRTAVDITDDGDGVALVTESADGERSRLTSAWLVGCDGANSFVRRAMGAGRIDLDFSHDWLLCDVVLDEPRDFVPVNTQICDPSRPTTVVGGGPGRRRWEFMRLPDEKPGDLDRPETAWRLLEPFDVTPDNAVLTRHTVYTFKAELADTWRTGRLLLAGDAAHSMPPFAGAGMCSGIRDALNLSWKLDLVLKGVCEERLLDSYGLERGDHVRRTTELSVQLGKIICITDEAEAERRDAALLAGRMPDRSVALALRDGLLRRTVGTVAAPPTGSVAPQGRVGRGAVSGLFDQVVGTGFVLLATADPAAALGPERRRFLAGLDTRLVHLVPDASGARGAEEAWADLDDVYLPFLASAKAQFALVRPDRHVFGVARNSRELGSMVDQLRSQLTLSEVRDPSRR</sequence>
<dbReference type="InterPro" id="IPR036188">
    <property type="entry name" value="FAD/NAD-bd_sf"/>
</dbReference>
<dbReference type="GO" id="GO:0071949">
    <property type="term" value="F:FAD binding"/>
    <property type="evidence" value="ECO:0007669"/>
    <property type="project" value="InterPro"/>
</dbReference>
<protein>
    <submittedName>
        <fullName evidence="3">3-(3-hydroxyphenyl)propionate hydroxylase</fullName>
    </submittedName>
</protein>
<dbReference type="PRINTS" id="PR00420">
    <property type="entry name" value="RNGMNOXGNASE"/>
</dbReference>
<organism evidence="3">
    <name type="scientific">Streptomyces seoulensis</name>
    <dbReference type="NCBI Taxonomy" id="73044"/>
    <lineage>
        <taxon>Bacteria</taxon>
        <taxon>Bacillati</taxon>
        <taxon>Actinomycetota</taxon>
        <taxon>Actinomycetes</taxon>
        <taxon>Kitasatosporales</taxon>
        <taxon>Streptomycetaceae</taxon>
        <taxon>Streptomyces</taxon>
    </lineage>
</organism>
<dbReference type="Gene3D" id="3.50.50.60">
    <property type="entry name" value="FAD/NAD(P)-binding domain"/>
    <property type="match status" value="1"/>
</dbReference>
<dbReference type="GO" id="GO:0019622">
    <property type="term" value="P:3-(3-hydroxy)phenylpropionate catabolic process"/>
    <property type="evidence" value="ECO:0007669"/>
    <property type="project" value="TreeGrafter"/>
</dbReference>
<keyword evidence="1" id="KW-0560">Oxidoreductase</keyword>
<dbReference type="NCBIfam" id="NF004829">
    <property type="entry name" value="PRK06183.1-3"/>
    <property type="match status" value="1"/>
</dbReference>
<evidence type="ECO:0000259" key="2">
    <source>
        <dbReference type="Pfam" id="PF01494"/>
    </source>
</evidence>
<evidence type="ECO:0000256" key="1">
    <source>
        <dbReference type="ARBA" id="ARBA00023002"/>
    </source>
</evidence>
<feature type="domain" description="FAD-binding" evidence="2">
    <location>
        <begin position="14"/>
        <end position="352"/>
    </location>
</feature>
<evidence type="ECO:0000313" key="3">
    <source>
        <dbReference type="EMBL" id="QES95468.1"/>
    </source>
</evidence>